<dbReference type="SUPFAM" id="SSF52954">
    <property type="entry name" value="Class II aaRS ABD-related"/>
    <property type="match status" value="1"/>
</dbReference>
<dbReference type="PANTHER" id="PTHR42753">
    <property type="entry name" value="MITOCHONDRIAL RIBOSOME PROTEIN L39/PROLYL-TRNA LIGASE FAMILY MEMBER"/>
    <property type="match status" value="1"/>
</dbReference>
<dbReference type="Pfam" id="PF04073">
    <property type="entry name" value="tRNA_edit"/>
    <property type="match status" value="1"/>
</dbReference>
<dbReference type="CDD" id="cd04334">
    <property type="entry name" value="ProRS-INS"/>
    <property type="match status" value="1"/>
</dbReference>
<evidence type="ECO:0000256" key="10">
    <source>
        <dbReference type="HAMAP-Rule" id="MF_01569"/>
    </source>
</evidence>
<dbReference type="GO" id="GO:0004827">
    <property type="term" value="F:proline-tRNA ligase activity"/>
    <property type="evidence" value="ECO:0007669"/>
    <property type="project" value="UniProtKB-EC"/>
</dbReference>
<organism evidence="12 13">
    <name type="scientific">Tumebacillus lipolyticus</name>
    <dbReference type="NCBI Taxonomy" id="1280370"/>
    <lineage>
        <taxon>Bacteria</taxon>
        <taxon>Bacillati</taxon>
        <taxon>Bacillota</taxon>
        <taxon>Bacilli</taxon>
        <taxon>Bacillales</taxon>
        <taxon>Alicyclobacillaceae</taxon>
        <taxon>Tumebacillus</taxon>
    </lineage>
</organism>
<protein>
    <recommendedName>
        <fullName evidence="10">Proline--tRNA ligase</fullName>
        <ecNumber evidence="10">6.1.1.15</ecNumber>
    </recommendedName>
    <alternativeName>
        <fullName evidence="10">Prolyl-tRNA synthetase</fullName>
        <shortName evidence="10">ProRS</shortName>
    </alternativeName>
</protein>
<dbReference type="InterPro" id="IPR007214">
    <property type="entry name" value="YbaK/aa-tRNA-synth-assoc-dom"/>
</dbReference>
<dbReference type="InterPro" id="IPR002316">
    <property type="entry name" value="Pro-tRNA-ligase_IIa"/>
</dbReference>
<dbReference type="InterPro" id="IPR045864">
    <property type="entry name" value="aa-tRNA-synth_II/BPL/LPL"/>
</dbReference>
<keyword evidence="8 10" id="KW-0030">Aminoacyl-tRNA synthetase</keyword>
<dbReference type="InterPro" id="IPR006195">
    <property type="entry name" value="aa-tRNA-synth_II"/>
</dbReference>
<keyword evidence="5 10" id="KW-0547">Nucleotide-binding</keyword>
<dbReference type="Proteomes" id="UP001597343">
    <property type="component" value="Unassembled WGS sequence"/>
</dbReference>
<evidence type="ECO:0000256" key="5">
    <source>
        <dbReference type="ARBA" id="ARBA00022741"/>
    </source>
</evidence>
<comment type="similarity">
    <text evidence="10">Belongs to the class-II aminoacyl-tRNA synthetase family. ProS type 1 subfamily.</text>
</comment>
<evidence type="ECO:0000256" key="6">
    <source>
        <dbReference type="ARBA" id="ARBA00022840"/>
    </source>
</evidence>
<sequence length="572" mass="63798">MRQNKMILPTLREVPKEAEITSHRLMLRAGLIRQLASGIYTYLPLGLRVLKKAEQIVREEMERAGAQELLFSALQPAELWHQTGRWDDYGPELVRLHDRHDRDFVLGPTHEEVITTLVKQEVSSYKKLPINLFQIQTKYRDERRPRFGVMRAREFVMKDAYSFHTSWDDLDVTYKAMYEAYNNIFTRLGLFFRPVEANAGAIGGEGENHEFMAMAEVGEDTIAVCSHCEYAANLEKAEAAGHEAAGLQPSEEIAATEKLHTQDIKTIDQLVESLSLEASRFLKTIVYLADGEPVVAVVRGDHDVNETKLKDLVAATTLELANDTTIERTLNAPVGFIGPVGLTGVKIIVDREAAQVTAGITGANERDYHITNVVIGRDYTPDQVADIRNVIEGDRCPNCAEGSLEFHRGIECGHIFKLGTKYSAKIGATYLDENQKSQEMIMGCYGIGISRCLAAIIEQNNDESGIIWPIAVAPFHVHVIPVNVKDAEQVAIAENLYRRLQAQGIDVLLDDRDERPGVKFKDSDLIGLPLRITVGKRASEGIVEFKVRKTGESVELSVEKAFEEVTGLVLGQ</sequence>
<evidence type="ECO:0000313" key="12">
    <source>
        <dbReference type="EMBL" id="MFD2171316.1"/>
    </source>
</evidence>
<evidence type="ECO:0000256" key="3">
    <source>
        <dbReference type="ARBA" id="ARBA00022490"/>
    </source>
</evidence>
<dbReference type="NCBIfam" id="TIGR00409">
    <property type="entry name" value="proS_fam_II"/>
    <property type="match status" value="1"/>
</dbReference>
<comment type="function">
    <text evidence="10">Catalyzes the attachment of proline to tRNA(Pro) in a two-step reaction: proline is first activated by ATP to form Pro-AMP and then transferred to the acceptor end of tRNA(Pro). As ProRS can inadvertently accommodate and process non-cognate amino acids such as alanine and cysteine, to avoid such errors it has two additional distinct editing activities against alanine. One activity is designated as 'pretransfer' editing and involves the tRNA(Pro)-independent hydrolysis of activated Ala-AMP. The other activity is designated 'posttransfer' editing and involves deacylation of mischarged Ala-tRNA(Pro). The misacylated Cys-tRNA(Pro) is not edited by ProRS.</text>
</comment>
<dbReference type="CDD" id="cd00861">
    <property type="entry name" value="ProRS_anticodon_short"/>
    <property type="match status" value="1"/>
</dbReference>
<comment type="subunit">
    <text evidence="2 10">Homodimer.</text>
</comment>
<dbReference type="PANTHER" id="PTHR42753:SF2">
    <property type="entry name" value="PROLINE--TRNA LIGASE"/>
    <property type="match status" value="1"/>
</dbReference>
<dbReference type="InterPro" id="IPR004500">
    <property type="entry name" value="Pro-tRNA-synth_IIa_bac-type"/>
</dbReference>
<dbReference type="InterPro" id="IPR050062">
    <property type="entry name" value="Pro-tRNA_synthetase"/>
</dbReference>
<dbReference type="PROSITE" id="PS50862">
    <property type="entry name" value="AA_TRNA_LIGASE_II"/>
    <property type="match status" value="1"/>
</dbReference>
<dbReference type="Gene3D" id="3.40.50.800">
    <property type="entry name" value="Anticodon-binding domain"/>
    <property type="match status" value="1"/>
</dbReference>
<dbReference type="PIRSF" id="PIRSF001535">
    <property type="entry name" value="ProRS_1"/>
    <property type="match status" value="1"/>
</dbReference>
<dbReference type="InterPro" id="IPR036754">
    <property type="entry name" value="YbaK/aa-tRNA-synt-asso_dom_sf"/>
</dbReference>
<dbReference type="NCBIfam" id="NF006625">
    <property type="entry name" value="PRK09194.1"/>
    <property type="match status" value="1"/>
</dbReference>
<dbReference type="EC" id="6.1.1.15" evidence="10"/>
<proteinExistence type="inferred from homology"/>
<dbReference type="CDD" id="cd00779">
    <property type="entry name" value="ProRS_core_prok"/>
    <property type="match status" value="1"/>
</dbReference>
<keyword evidence="6 10" id="KW-0067">ATP-binding</keyword>
<dbReference type="RefSeq" id="WP_386048016.1">
    <property type="nucleotide sequence ID" value="NZ_JBHUIO010000009.1"/>
</dbReference>
<keyword evidence="4 10" id="KW-0436">Ligase</keyword>
<comment type="caution">
    <text evidence="12">The sequence shown here is derived from an EMBL/GenBank/DDBJ whole genome shotgun (WGS) entry which is preliminary data.</text>
</comment>
<dbReference type="SUPFAM" id="SSF55826">
    <property type="entry name" value="YbaK/ProRS associated domain"/>
    <property type="match status" value="1"/>
</dbReference>
<keyword evidence="13" id="KW-1185">Reference proteome</keyword>
<dbReference type="Gene3D" id="3.90.960.10">
    <property type="entry name" value="YbaK/aminoacyl-tRNA synthetase-associated domain"/>
    <property type="match status" value="1"/>
</dbReference>
<evidence type="ECO:0000313" key="13">
    <source>
        <dbReference type="Proteomes" id="UP001597343"/>
    </source>
</evidence>
<dbReference type="InterPro" id="IPR044140">
    <property type="entry name" value="ProRS_anticodon_short"/>
</dbReference>
<comment type="catalytic activity">
    <reaction evidence="9 10">
        <text>tRNA(Pro) + L-proline + ATP = L-prolyl-tRNA(Pro) + AMP + diphosphate</text>
        <dbReference type="Rhea" id="RHEA:14305"/>
        <dbReference type="Rhea" id="RHEA-COMP:9700"/>
        <dbReference type="Rhea" id="RHEA-COMP:9702"/>
        <dbReference type="ChEBI" id="CHEBI:30616"/>
        <dbReference type="ChEBI" id="CHEBI:33019"/>
        <dbReference type="ChEBI" id="CHEBI:60039"/>
        <dbReference type="ChEBI" id="CHEBI:78442"/>
        <dbReference type="ChEBI" id="CHEBI:78532"/>
        <dbReference type="ChEBI" id="CHEBI:456215"/>
        <dbReference type="EC" id="6.1.1.15"/>
    </reaction>
</comment>
<dbReference type="Gene3D" id="3.30.930.10">
    <property type="entry name" value="Bira Bifunctional Protein, Domain 2"/>
    <property type="match status" value="2"/>
</dbReference>
<accession>A0ABW5A0Y1</accession>
<dbReference type="HAMAP" id="MF_01569">
    <property type="entry name" value="Pro_tRNA_synth_type1"/>
    <property type="match status" value="1"/>
</dbReference>
<gene>
    <name evidence="10" type="primary">proS</name>
    <name evidence="12" type="ORF">ACFSOY_15205</name>
</gene>
<evidence type="ECO:0000256" key="1">
    <source>
        <dbReference type="ARBA" id="ARBA00004496"/>
    </source>
</evidence>
<comment type="domain">
    <text evidence="10">Consists of three domains: the N-terminal catalytic domain, the editing domain and the C-terminal anticodon-binding domain.</text>
</comment>
<dbReference type="SUPFAM" id="SSF55681">
    <property type="entry name" value="Class II aaRS and biotin synthetases"/>
    <property type="match status" value="1"/>
</dbReference>
<dbReference type="Pfam" id="PF03129">
    <property type="entry name" value="HGTP_anticodon"/>
    <property type="match status" value="1"/>
</dbReference>
<name>A0ABW5A0Y1_9BACL</name>
<comment type="subcellular location">
    <subcellularLocation>
        <location evidence="1 10">Cytoplasm</location>
    </subcellularLocation>
</comment>
<dbReference type="InterPro" id="IPR033730">
    <property type="entry name" value="ProRS_core_prok"/>
</dbReference>
<dbReference type="InterPro" id="IPR036621">
    <property type="entry name" value="Anticodon-bd_dom_sf"/>
</dbReference>
<dbReference type="InterPro" id="IPR004154">
    <property type="entry name" value="Anticodon-bd"/>
</dbReference>
<evidence type="ECO:0000259" key="11">
    <source>
        <dbReference type="PROSITE" id="PS50862"/>
    </source>
</evidence>
<dbReference type="Pfam" id="PF00587">
    <property type="entry name" value="tRNA-synt_2b"/>
    <property type="match status" value="1"/>
</dbReference>
<evidence type="ECO:0000256" key="8">
    <source>
        <dbReference type="ARBA" id="ARBA00023146"/>
    </source>
</evidence>
<evidence type="ECO:0000256" key="2">
    <source>
        <dbReference type="ARBA" id="ARBA00011738"/>
    </source>
</evidence>
<evidence type="ECO:0000256" key="7">
    <source>
        <dbReference type="ARBA" id="ARBA00022917"/>
    </source>
</evidence>
<evidence type="ECO:0000256" key="9">
    <source>
        <dbReference type="ARBA" id="ARBA00047671"/>
    </source>
</evidence>
<feature type="domain" description="Aminoacyl-transfer RNA synthetases class-II family profile" evidence="11">
    <location>
        <begin position="33"/>
        <end position="469"/>
    </location>
</feature>
<keyword evidence="3 10" id="KW-0963">Cytoplasm</keyword>
<dbReference type="PRINTS" id="PR01046">
    <property type="entry name" value="TRNASYNTHPRO"/>
</dbReference>
<reference evidence="13" key="1">
    <citation type="journal article" date="2019" name="Int. J. Syst. Evol. Microbiol.">
        <title>The Global Catalogue of Microorganisms (GCM) 10K type strain sequencing project: providing services to taxonomists for standard genome sequencing and annotation.</title>
        <authorList>
            <consortium name="The Broad Institute Genomics Platform"/>
            <consortium name="The Broad Institute Genome Sequencing Center for Infectious Disease"/>
            <person name="Wu L."/>
            <person name="Ma J."/>
        </authorList>
    </citation>
    <scope>NUCLEOTIDE SEQUENCE [LARGE SCALE GENOMIC DNA]</scope>
    <source>
        <strain evidence="13">CGMCC 1.13574</strain>
    </source>
</reference>
<dbReference type="InterPro" id="IPR002314">
    <property type="entry name" value="aa-tRNA-synt_IIb"/>
</dbReference>
<dbReference type="EMBL" id="JBHUIO010000009">
    <property type="protein sequence ID" value="MFD2171316.1"/>
    <property type="molecule type" value="Genomic_DNA"/>
</dbReference>
<dbReference type="InterPro" id="IPR023717">
    <property type="entry name" value="Pro-tRNA-Synthase_IIa_type1"/>
</dbReference>
<keyword evidence="7 10" id="KW-0648">Protein biosynthesis</keyword>
<evidence type="ECO:0000256" key="4">
    <source>
        <dbReference type="ARBA" id="ARBA00022598"/>
    </source>
</evidence>